<dbReference type="InterPro" id="IPR038717">
    <property type="entry name" value="Tc1-like_DDE_dom"/>
</dbReference>
<proteinExistence type="predicted"/>
<protein>
    <recommendedName>
        <fullName evidence="1">Tc1-like transposase DDE domain-containing protein</fullName>
    </recommendedName>
</protein>
<comment type="caution">
    <text evidence="2">The sequence shown here is derived from an EMBL/GenBank/DDBJ whole genome shotgun (WGS) entry which is preliminary data.</text>
</comment>
<feature type="domain" description="Tc1-like transposase DDE" evidence="1">
    <location>
        <begin position="11"/>
        <end position="63"/>
    </location>
</feature>
<dbReference type="GO" id="GO:0003676">
    <property type="term" value="F:nucleic acid binding"/>
    <property type="evidence" value="ECO:0007669"/>
    <property type="project" value="InterPro"/>
</dbReference>
<evidence type="ECO:0000313" key="3">
    <source>
        <dbReference type="Proteomes" id="UP000321085"/>
    </source>
</evidence>
<dbReference type="InterPro" id="IPR036397">
    <property type="entry name" value="RNaseH_sf"/>
</dbReference>
<evidence type="ECO:0000259" key="1">
    <source>
        <dbReference type="Pfam" id="PF13358"/>
    </source>
</evidence>
<keyword evidence="3" id="KW-1185">Reference proteome</keyword>
<dbReference type="Proteomes" id="UP000321085">
    <property type="component" value="Unassembled WGS sequence"/>
</dbReference>
<gene>
    <name evidence="2" type="ORF">MAE02_37010</name>
</gene>
<reference evidence="2 3" key="1">
    <citation type="submission" date="2019-07" db="EMBL/GenBank/DDBJ databases">
        <title>Whole genome shotgun sequence of Microvirga aerophila NBRC 106136.</title>
        <authorList>
            <person name="Hosoyama A."/>
            <person name="Uohara A."/>
            <person name="Ohji S."/>
            <person name="Ichikawa N."/>
        </authorList>
    </citation>
    <scope>NUCLEOTIDE SEQUENCE [LARGE SCALE GENOMIC DNA]</scope>
    <source>
        <strain evidence="2 3">NBRC 106136</strain>
    </source>
</reference>
<dbReference type="AlphaFoldDB" id="A0A512BVQ0"/>
<accession>A0A512BVQ0</accession>
<dbReference type="RefSeq" id="WP_373867381.1">
    <property type="nucleotide sequence ID" value="NZ_BJYU01000053.1"/>
</dbReference>
<name>A0A512BVQ0_9HYPH</name>
<sequence length="102" mass="11654">MFLRGLCLVLVHKSEKAVQCLKQRGVWFLFLPAYSPDPNPIEQAFARIKAHLRKAEARTFDALWRALGDICNLFEPHECWNFLRAAGYASVYPCDALASLTR</sequence>
<organism evidence="2 3">
    <name type="scientific">Microvirga aerophila</name>
    <dbReference type="NCBI Taxonomy" id="670291"/>
    <lineage>
        <taxon>Bacteria</taxon>
        <taxon>Pseudomonadati</taxon>
        <taxon>Pseudomonadota</taxon>
        <taxon>Alphaproteobacteria</taxon>
        <taxon>Hyphomicrobiales</taxon>
        <taxon>Methylobacteriaceae</taxon>
        <taxon>Microvirga</taxon>
    </lineage>
</organism>
<dbReference type="EMBL" id="BJYU01000053">
    <property type="protein sequence ID" value="GEO16005.1"/>
    <property type="molecule type" value="Genomic_DNA"/>
</dbReference>
<dbReference type="Gene3D" id="3.30.420.10">
    <property type="entry name" value="Ribonuclease H-like superfamily/Ribonuclease H"/>
    <property type="match status" value="1"/>
</dbReference>
<dbReference type="Pfam" id="PF13358">
    <property type="entry name" value="DDE_3"/>
    <property type="match status" value="1"/>
</dbReference>
<evidence type="ECO:0000313" key="2">
    <source>
        <dbReference type="EMBL" id="GEO16005.1"/>
    </source>
</evidence>